<evidence type="ECO:0000313" key="2">
    <source>
        <dbReference type="Proteomes" id="UP001157502"/>
    </source>
</evidence>
<feature type="non-terminal residue" evidence="1">
    <location>
        <position position="264"/>
    </location>
</feature>
<comment type="caution">
    <text evidence="1">The sequence shown here is derived from an EMBL/GenBank/DDBJ whole genome shotgun (WGS) entry which is preliminary data.</text>
</comment>
<accession>A0ACC2GLN5</accession>
<keyword evidence="2" id="KW-1185">Reference proteome</keyword>
<dbReference type="EMBL" id="CM055738">
    <property type="protein sequence ID" value="KAJ8004467.1"/>
    <property type="molecule type" value="Genomic_DNA"/>
</dbReference>
<proteinExistence type="predicted"/>
<reference evidence="1" key="1">
    <citation type="submission" date="2021-05" db="EMBL/GenBank/DDBJ databases">
        <authorList>
            <person name="Pan Q."/>
            <person name="Jouanno E."/>
            <person name="Zahm M."/>
            <person name="Klopp C."/>
            <person name="Cabau C."/>
            <person name="Louis A."/>
            <person name="Berthelot C."/>
            <person name="Parey E."/>
            <person name="Roest Crollius H."/>
            <person name="Montfort J."/>
            <person name="Robinson-Rechavi M."/>
            <person name="Bouchez O."/>
            <person name="Lampietro C."/>
            <person name="Lopez Roques C."/>
            <person name="Donnadieu C."/>
            <person name="Postlethwait J."/>
            <person name="Bobe J."/>
            <person name="Dillon D."/>
            <person name="Chandos A."/>
            <person name="von Hippel F."/>
            <person name="Guiguen Y."/>
        </authorList>
    </citation>
    <scope>NUCLEOTIDE SEQUENCE</scope>
    <source>
        <strain evidence="1">YG-Jan2019</strain>
    </source>
</reference>
<evidence type="ECO:0000313" key="1">
    <source>
        <dbReference type="EMBL" id="KAJ8004467.1"/>
    </source>
</evidence>
<dbReference type="Proteomes" id="UP001157502">
    <property type="component" value="Chromosome 11"/>
</dbReference>
<sequence length="264" mass="30287">MTEDKPSLLLSFHTEIKQESLDPDCDISGAQCSLVDSEMTSVKLEDCSQTQILNIIKYEEEEEKNGVIIKEEEDNNVVNNKEQEKNVIIIKEEEKNVVIIKEEEENVINIKEEEEEKNVVIIKKEEENVINIKEEEMIIKYRKEDFLNQEETLKVETFGEKKQEDYNDMESQHCPPGENPFSSISVLKRRIGLNIHTGVKPYSCSECGNIFSRLGSLKRHQLIHAGVKPYSCSECGNIFSRLGSLKRHQCIHTGEKPYSCSDCG</sequence>
<gene>
    <name evidence="1" type="ORF">DPEC_G00136000</name>
</gene>
<name>A0ACC2GLN5_DALPE</name>
<protein>
    <submittedName>
        <fullName evidence="1">Uncharacterized protein</fullName>
    </submittedName>
</protein>
<organism evidence="1 2">
    <name type="scientific">Dallia pectoralis</name>
    <name type="common">Alaska blackfish</name>
    <dbReference type="NCBI Taxonomy" id="75939"/>
    <lineage>
        <taxon>Eukaryota</taxon>
        <taxon>Metazoa</taxon>
        <taxon>Chordata</taxon>
        <taxon>Craniata</taxon>
        <taxon>Vertebrata</taxon>
        <taxon>Euteleostomi</taxon>
        <taxon>Actinopterygii</taxon>
        <taxon>Neopterygii</taxon>
        <taxon>Teleostei</taxon>
        <taxon>Protacanthopterygii</taxon>
        <taxon>Esociformes</taxon>
        <taxon>Umbridae</taxon>
        <taxon>Dallia</taxon>
    </lineage>
</organism>